<comment type="caution">
    <text evidence="7">The sequence shown here is derived from an EMBL/GenBank/DDBJ whole genome shotgun (WGS) entry which is preliminary data.</text>
</comment>
<feature type="region of interest" description="Disordered" evidence="6">
    <location>
        <begin position="78"/>
        <end position="103"/>
    </location>
</feature>
<dbReference type="AlphaFoldDB" id="A0AAD3CXU0"/>
<keyword evidence="3 5" id="KW-0663">Pyridoxal phosphate</keyword>
<evidence type="ECO:0000256" key="2">
    <source>
        <dbReference type="ARBA" id="ARBA00008639"/>
    </source>
</evidence>
<organism evidence="7 8">
    <name type="scientific">Chaetoceros tenuissimus</name>
    <dbReference type="NCBI Taxonomy" id="426638"/>
    <lineage>
        <taxon>Eukaryota</taxon>
        <taxon>Sar</taxon>
        <taxon>Stramenopiles</taxon>
        <taxon>Ochrophyta</taxon>
        <taxon>Bacillariophyta</taxon>
        <taxon>Coscinodiscophyceae</taxon>
        <taxon>Chaetocerotophycidae</taxon>
        <taxon>Chaetocerotales</taxon>
        <taxon>Chaetocerotaceae</taxon>
        <taxon>Chaetoceros</taxon>
    </lineage>
</organism>
<comment type="similarity">
    <text evidence="2">Belongs to the ACC deaminase/D-cysteine desulfhydrase family.</text>
</comment>
<dbReference type="Gene3D" id="3.40.50.1100">
    <property type="match status" value="1"/>
</dbReference>
<feature type="compositionally biased region" description="Acidic residues" evidence="6">
    <location>
        <begin position="87"/>
        <end position="103"/>
    </location>
</feature>
<reference evidence="7 8" key="1">
    <citation type="journal article" date="2021" name="Sci. Rep.">
        <title>The genome of the diatom Chaetoceros tenuissimus carries an ancient integrated fragment of an extant virus.</title>
        <authorList>
            <person name="Hongo Y."/>
            <person name="Kimura K."/>
            <person name="Takaki Y."/>
            <person name="Yoshida Y."/>
            <person name="Baba S."/>
            <person name="Kobayashi G."/>
            <person name="Nagasaki K."/>
            <person name="Hano T."/>
            <person name="Tomaru Y."/>
        </authorList>
    </citation>
    <scope>NUCLEOTIDE SEQUENCE [LARGE SCALE GENOMIC DNA]</scope>
    <source>
        <strain evidence="7 8">NIES-3715</strain>
    </source>
</reference>
<proteinExistence type="inferred from homology"/>
<sequence length="391" mass="43720">MVYIKRDDLLHLHDSNVSGNKARKFFALNELPVEDFPDALVSYGGPQSNAMLALAAIVNAKNVQLTGVKVEEEISDEIETDNWLHSDDEEESGEEGDFENDDDVENLQGYVSEEIKSLKNRKRFVYITKKIPRYLRKQPSGNLLRALSLGMEIKEVSNDEYKELFGGEDGGSSTPPSAIDAPVPMKSLWVPQGGACGVAKHGAFLMAEEIISFWESRGNNMPLTVCLPGGTCTTAMLLTQQINVILEERKRKDENWMQLDIKVGVIPCVGDEQYALRQMKALDIATGGSGTDIPLVFPPWKNKYLRFGEPNIHILNTFLEMKNEYGIYLDLLYGAPAWNLLLQYLTSQRDSPIKGRQVMYVHSGGIEGVASQLTRYKHKGLIDESQLQTIC</sequence>
<dbReference type="EMBL" id="BLLK01000047">
    <property type="protein sequence ID" value="GFH54207.1"/>
    <property type="molecule type" value="Genomic_DNA"/>
</dbReference>
<protein>
    <recommendedName>
        <fullName evidence="9">1-aminocyclopropane-1-carboxylate deaminase</fullName>
    </recommendedName>
</protein>
<dbReference type="Proteomes" id="UP001054902">
    <property type="component" value="Unassembled WGS sequence"/>
</dbReference>
<evidence type="ECO:0008006" key="9">
    <source>
        <dbReference type="Google" id="ProtNLM"/>
    </source>
</evidence>
<dbReference type="GO" id="GO:0019148">
    <property type="term" value="F:D-cysteine desulfhydrase activity"/>
    <property type="evidence" value="ECO:0007669"/>
    <property type="project" value="TreeGrafter"/>
</dbReference>
<evidence type="ECO:0000313" key="8">
    <source>
        <dbReference type="Proteomes" id="UP001054902"/>
    </source>
</evidence>
<dbReference type="PIRSF" id="PIRSF006278">
    <property type="entry name" value="ACCD_DCysDesulf"/>
    <property type="match status" value="1"/>
</dbReference>
<dbReference type="PANTHER" id="PTHR43780:SF2">
    <property type="entry name" value="1-AMINOCYCLOPROPANE-1-CARBOXYLATE DEAMINASE-RELATED"/>
    <property type="match status" value="1"/>
</dbReference>
<dbReference type="InterPro" id="IPR036052">
    <property type="entry name" value="TrpB-like_PALP_sf"/>
</dbReference>
<dbReference type="SUPFAM" id="SSF53686">
    <property type="entry name" value="Tryptophan synthase beta subunit-like PLP-dependent enzymes"/>
    <property type="match status" value="2"/>
</dbReference>
<gene>
    <name evidence="7" type="ORF">CTEN210_10683</name>
</gene>
<dbReference type="InterPro" id="IPR027278">
    <property type="entry name" value="ACCD_DCysDesulf"/>
</dbReference>
<feature type="modified residue" description="N6-(pyridoxal phosphate)lysine" evidence="5">
    <location>
        <position position="21"/>
    </location>
</feature>
<comment type="cofactor">
    <cofactor evidence="1">
        <name>pyridoxal 5'-phosphate</name>
        <dbReference type="ChEBI" id="CHEBI:597326"/>
    </cofactor>
</comment>
<evidence type="ECO:0000256" key="6">
    <source>
        <dbReference type="SAM" id="MobiDB-lite"/>
    </source>
</evidence>
<evidence type="ECO:0000313" key="7">
    <source>
        <dbReference type="EMBL" id="GFH54207.1"/>
    </source>
</evidence>
<feature type="active site" description="Nucleophile" evidence="4">
    <location>
        <position position="48"/>
    </location>
</feature>
<evidence type="ECO:0000256" key="1">
    <source>
        <dbReference type="ARBA" id="ARBA00001933"/>
    </source>
</evidence>
<evidence type="ECO:0000256" key="4">
    <source>
        <dbReference type="PIRSR" id="PIRSR006278-1"/>
    </source>
</evidence>
<name>A0AAD3CXU0_9STRA</name>
<evidence type="ECO:0000256" key="3">
    <source>
        <dbReference type="ARBA" id="ARBA00022898"/>
    </source>
</evidence>
<dbReference type="PANTHER" id="PTHR43780">
    <property type="entry name" value="1-AMINOCYCLOPROPANE-1-CARBOXYLATE DEAMINASE-RELATED"/>
    <property type="match status" value="1"/>
</dbReference>
<keyword evidence="8" id="KW-1185">Reference proteome</keyword>
<evidence type="ECO:0000256" key="5">
    <source>
        <dbReference type="PIRSR" id="PIRSR006278-2"/>
    </source>
</evidence>
<accession>A0AAD3CXU0</accession>